<evidence type="ECO:0000313" key="8">
    <source>
        <dbReference type="Proteomes" id="UP000002195"/>
    </source>
</evidence>
<dbReference type="VEuPathDB" id="AmoebaDB:DDB_G0276847"/>
<dbReference type="PaxDb" id="44689-DDB0169006"/>
<evidence type="ECO:0000259" key="6">
    <source>
        <dbReference type="PROSITE" id="PS51914"/>
    </source>
</evidence>
<dbReference type="FunCoup" id="Q86L17">
    <property type="interactions" value="131"/>
</dbReference>
<dbReference type="InterPro" id="IPR053331">
    <property type="entry name" value="EGF-like_comC"/>
</dbReference>
<dbReference type="PANTHER" id="PTHR24032:SF62">
    <property type="entry name" value="EGF-LIKE DOMAIN-CONTAINING PROTEIN-RELATED"/>
    <property type="match status" value="1"/>
</dbReference>
<dbReference type="SUPFAM" id="SSF50911">
    <property type="entry name" value="Mannose 6-phosphate receptor domain"/>
    <property type="match status" value="1"/>
</dbReference>
<keyword evidence="1 5" id="KW-0732">Signal</keyword>
<dbReference type="Pfam" id="PF22933">
    <property type="entry name" value="ComC_SSD"/>
    <property type="match status" value="1"/>
</dbReference>
<dbReference type="GeneID" id="8620809"/>
<dbReference type="PROSITE" id="PS51914">
    <property type="entry name" value="MRH"/>
    <property type="match status" value="1"/>
</dbReference>
<dbReference type="InParanoid" id="Q86L17"/>
<reference evidence="7 8" key="1">
    <citation type="journal article" date="2005" name="Nature">
        <title>The genome of the social amoeba Dictyostelium discoideum.</title>
        <authorList>
            <consortium name="The Dictyostelium discoideum Sequencing Consortium"/>
            <person name="Eichinger L."/>
            <person name="Pachebat J.A."/>
            <person name="Glockner G."/>
            <person name="Rajandream M.A."/>
            <person name="Sucgang R."/>
            <person name="Berriman M."/>
            <person name="Song J."/>
            <person name="Olsen R."/>
            <person name="Szafranski K."/>
            <person name="Xu Q."/>
            <person name="Tunggal B."/>
            <person name="Kummerfeld S."/>
            <person name="Madera M."/>
            <person name="Konfortov B.A."/>
            <person name="Rivero F."/>
            <person name="Bankier A.T."/>
            <person name="Lehmann R."/>
            <person name="Hamlin N."/>
            <person name="Davies R."/>
            <person name="Gaudet P."/>
            <person name="Fey P."/>
            <person name="Pilcher K."/>
            <person name="Chen G."/>
            <person name="Saunders D."/>
            <person name="Sodergren E."/>
            <person name="Davis P."/>
            <person name="Kerhornou A."/>
            <person name="Nie X."/>
            <person name="Hall N."/>
            <person name="Anjard C."/>
            <person name="Hemphill L."/>
            <person name="Bason N."/>
            <person name="Farbrother P."/>
            <person name="Desany B."/>
            <person name="Just E."/>
            <person name="Morio T."/>
            <person name="Rost R."/>
            <person name="Churcher C."/>
            <person name="Cooper J."/>
            <person name="Haydock S."/>
            <person name="van Driessche N."/>
            <person name="Cronin A."/>
            <person name="Goodhead I."/>
            <person name="Muzny D."/>
            <person name="Mourier T."/>
            <person name="Pain A."/>
            <person name="Lu M."/>
            <person name="Harper D."/>
            <person name="Lindsay R."/>
            <person name="Hauser H."/>
            <person name="James K."/>
            <person name="Quiles M."/>
            <person name="Madan Babu M."/>
            <person name="Saito T."/>
            <person name="Buchrieser C."/>
            <person name="Wardroper A."/>
            <person name="Felder M."/>
            <person name="Thangavelu M."/>
            <person name="Johnson D."/>
            <person name="Knights A."/>
            <person name="Loulseged H."/>
            <person name="Mungall K."/>
            <person name="Oliver K."/>
            <person name="Price C."/>
            <person name="Quail M.A."/>
            <person name="Urushihara H."/>
            <person name="Hernandez J."/>
            <person name="Rabbinowitsch E."/>
            <person name="Steffen D."/>
            <person name="Sanders M."/>
            <person name="Ma J."/>
            <person name="Kohara Y."/>
            <person name="Sharp S."/>
            <person name="Simmonds M."/>
            <person name="Spiegler S."/>
            <person name="Tivey A."/>
            <person name="Sugano S."/>
            <person name="White B."/>
            <person name="Walker D."/>
            <person name="Woodward J."/>
            <person name="Winckler T."/>
            <person name="Tanaka Y."/>
            <person name="Shaulsky G."/>
            <person name="Schleicher M."/>
            <person name="Weinstock G."/>
            <person name="Rosenthal A."/>
            <person name="Cox E.C."/>
            <person name="Chisholm R.L."/>
            <person name="Gibbs R."/>
            <person name="Loomis W.F."/>
            <person name="Platzer M."/>
            <person name="Kay R.R."/>
            <person name="Williams J."/>
            <person name="Dear P.H."/>
            <person name="Noegel A.A."/>
            <person name="Barrell B."/>
            <person name="Kuspa A."/>
        </authorList>
    </citation>
    <scope>NUCLEOTIDE SEQUENCE [LARGE SCALE GENOMIC DNA]</scope>
    <source>
        <strain evidence="7 8">AX4</strain>
    </source>
</reference>
<dbReference type="InterPro" id="IPR044865">
    <property type="entry name" value="MRH_dom"/>
</dbReference>
<feature type="transmembrane region" description="Helical" evidence="4">
    <location>
        <begin position="589"/>
        <end position="613"/>
    </location>
</feature>
<evidence type="ECO:0000256" key="3">
    <source>
        <dbReference type="SAM" id="MobiDB-lite"/>
    </source>
</evidence>
<dbReference type="PANTHER" id="PTHR24032">
    <property type="entry name" value="EGF-LIKE DOMAIN-CONTAINING PROTEIN-RELATED-RELATED"/>
    <property type="match status" value="1"/>
</dbReference>
<dbReference type="PhylomeDB" id="Q86L17"/>
<keyword evidence="4" id="KW-1133">Transmembrane helix</keyword>
<evidence type="ECO:0000256" key="1">
    <source>
        <dbReference type="ARBA" id="ARBA00022729"/>
    </source>
</evidence>
<dbReference type="InterPro" id="IPR054484">
    <property type="entry name" value="ComC_SSD"/>
</dbReference>
<protein>
    <recommendedName>
        <fullName evidence="6">MRH domain-containing protein</fullName>
    </recommendedName>
</protein>
<dbReference type="KEGG" id="ddi:DDB_G0276847"/>
<proteinExistence type="predicted"/>
<evidence type="ECO:0000256" key="4">
    <source>
        <dbReference type="SAM" id="Phobius"/>
    </source>
</evidence>
<dbReference type="InterPro" id="IPR000742">
    <property type="entry name" value="EGF"/>
</dbReference>
<dbReference type="InterPro" id="IPR002049">
    <property type="entry name" value="LE_dom"/>
</dbReference>
<dbReference type="InterPro" id="IPR009011">
    <property type="entry name" value="Man6P_isomerase_rcpt-bd_dom_sf"/>
</dbReference>
<dbReference type="Proteomes" id="UP000002195">
    <property type="component" value="Unassembled WGS sequence"/>
</dbReference>
<evidence type="ECO:0000313" key="7">
    <source>
        <dbReference type="EMBL" id="EAL68925.1"/>
    </source>
</evidence>
<dbReference type="eggNOG" id="ENOG502RBX0">
    <property type="taxonomic scope" value="Eukaryota"/>
</dbReference>
<dbReference type="PROSITE" id="PS01186">
    <property type="entry name" value="EGF_2"/>
    <property type="match status" value="1"/>
</dbReference>
<evidence type="ECO:0000256" key="2">
    <source>
        <dbReference type="ARBA" id="ARBA00023157"/>
    </source>
</evidence>
<dbReference type="AlphaFoldDB" id="Q86L17"/>
<organism evidence="7 8">
    <name type="scientific">Dictyostelium discoideum</name>
    <name type="common">Social amoeba</name>
    <dbReference type="NCBI Taxonomy" id="44689"/>
    <lineage>
        <taxon>Eukaryota</taxon>
        <taxon>Amoebozoa</taxon>
        <taxon>Evosea</taxon>
        <taxon>Eumycetozoa</taxon>
        <taxon>Dictyostelia</taxon>
        <taxon>Dictyosteliales</taxon>
        <taxon>Dictyosteliaceae</taxon>
        <taxon>Dictyostelium</taxon>
    </lineage>
</organism>
<keyword evidence="8" id="KW-1185">Reference proteome</keyword>
<dbReference type="CDD" id="cd00055">
    <property type="entry name" value="EGF_Lam"/>
    <property type="match status" value="1"/>
</dbReference>
<dbReference type="HOGENOM" id="CLU_431766_0_0_1"/>
<feature type="chain" id="PRO_5004300387" description="MRH domain-containing protein" evidence="5">
    <location>
        <begin position="23"/>
        <end position="634"/>
    </location>
</feature>
<comment type="caution">
    <text evidence="7">The sequence shown here is derived from an EMBL/GenBank/DDBJ whole genome shotgun (WGS) entry which is preliminary data.</text>
</comment>
<dbReference type="OMA" id="CICINDY"/>
<dbReference type="PROSITE" id="PS00022">
    <property type="entry name" value="EGF_1"/>
    <property type="match status" value="1"/>
</dbReference>
<keyword evidence="4" id="KW-0812">Transmembrane</keyword>
<gene>
    <name evidence="7" type="ORF">DDB_G0276847</name>
</gene>
<feature type="region of interest" description="Disordered" evidence="3">
    <location>
        <begin position="337"/>
        <end position="357"/>
    </location>
</feature>
<dbReference type="dictyBase" id="DDB_G0276847"/>
<feature type="signal peptide" evidence="5">
    <location>
        <begin position="1"/>
        <end position="22"/>
    </location>
</feature>
<feature type="domain" description="MRH" evidence="6">
    <location>
        <begin position="23"/>
        <end position="176"/>
    </location>
</feature>
<sequence length="634" mass="70079">MKIILLVFLFIFLNNFITKVECSDCQYFNPIVNQPYNLSSLKLIPDLKYTVAFPSTNLSSTSFETYFNFCNGTLNICNVTGATACQSIGIFQLGSIDVGETVNYTSSGMTIVYRSKIFQPITGNDCSDAPEPNRRKTSFVFSCNPNIPKLNVTAPGLEIQRCTYGVQIDTSLVCRDCPLNCSQPHGTCNRVTGECECDSQTNGKGCELSRIYINSVDSTTINGGTTYLHGYFGIYNTTTTTTSQRLSIKIGELQCKNIQVINDSTIQCDIGPGEGIKDVTIIDMDISYTGKQIFQYTKIKHSCPNDCTSSSNGICNTDSGICTCINGFTGFNCNSQDSNPDAPSSKPNINETTGEASISNDGSNYQISIYSLVELNFNGSTVNEFLLSNKWNKTNNNNNTNNDNNRIVVFSQFISNASCTIEYSIEEVIGKNKNYSFAGVNFTLSPGSLKLTVSIQNYTYHSTLNSIQLRIKSSLGDYNNSNNNSNGNKNCNAKKLDINTNDFKNDQSLNYLTISKDSKTFYGRFINKVISDGRETFMSTSIVGQRTDSILIGLNLPHCKTCLIDPDFSLLVDQDYKTSCDDDDSRPKWFLPVVIVAPAVGAAIIIIIGSIIYKRHRVGIRILKQKIKLENRQQ</sequence>
<accession>Q550J2</accession>
<evidence type="ECO:0000256" key="5">
    <source>
        <dbReference type="SAM" id="SignalP"/>
    </source>
</evidence>
<dbReference type="EMBL" id="AAFI02000019">
    <property type="protein sequence ID" value="EAL68925.1"/>
    <property type="molecule type" value="Genomic_DNA"/>
</dbReference>
<accession>Q86L17</accession>
<dbReference type="RefSeq" id="XP_642940.1">
    <property type="nucleotide sequence ID" value="XM_637848.1"/>
</dbReference>
<keyword evidence="2" id="KW-1015">Disulfide bond</keyword>
<name>Q86L17_DICDI</name>
<keyword evidence="4" id="KW-0472">Membrane</keyword>